<accession>A0A377HGE2</accession>
<keyword evidence="1" id="KW-0812">Transmembrane</keyword>
<dbReference type="InterPro" id="IPR012931">
    <property type="entry name" value="TraG_N_Proteobacteria"/>
</dbReference>
<reference evidence="3 4" key="1">
    <citation type="submission" date="2018-06" db="EMBL/GenBank/DDBJ databases">
        <authorList>
            <consortium name="Pathogen Informatics"/>
            <person name="Doyle S."/>
        </authorList>
    </citation>
    <scope>NUCLEOTIDE SEQUENCE [LARGE SCALE GENOMIC DNA]</scope>
    <source>
        <strain evidence="3 4">NCTC8179</strain>
    </source>
</reference>
<dbReference type="Proteomes" id="UP000255543">
    <property type="component" value="Unassembled WGS sequence"/>
</dbReference>
<feature type="transmembrane region" description="Helical" evidence="1">
    <location>
        <begin position="33"/>
        <end position="52"/>
    </location>
</feature>
<gene>
    <name evidence="3" type="primary">traG_6</name>
    <name evidence="3" type="ORF">NCTC8179_07146</name>
</gene>
<organism evidence="3 4">
    <name type="scientific">Escherichia coli</name>
    <dbReference type="NCBI Taxonomy" id="562"/>
    <lineage>
        <taxon>Bacteria</taxon>
        <taxon>Pseudomonadati</taxon>
        <taxon>Pseudomonadota</taxon>
        <taxon>Gammaproteobacteria</taxon>
        <taxon>Enterobacterales</taxon>
        <taxon>Enterobacteriaceae</taxon>
        <taxon>Escherichia</taxon>
    </lineage>
</organism>
<evidence type="ECO:0000313" key="3">
    <source>
        <dbReference type="EMBL" id="STO41529.1"/>
    </source>
</evidence>
<dbReference type="Pfam" id="PF07916">
    <property type="entry name" value="TraG_N"/>
    <property type="match status" value="1"/>
</dbReference>
<dbReference type="EMBL" id="UGEB01000005">
    <property type="protein sequence ID" value="STO41529.1"/>
    <property type="molecule type" value="Genomic_DNA"/>
</dbReference>
<sequence length="173" mass="18413">MAIDTIYTIAGGAWFQDTLNGVASFLDSRAGDALIAMATAVSVIVGAATYIRTRNIMDLVKWAGFYVLVIAVLIGDKRSVQIIDLSEPARIYQVDNVPAGLAAPASMITRIGAGMAQTYDTIFARPDALTYSKTGMLFGAQLAAGAVISGSLSRRFSACSRIMFITAWWVTSC</sequence>
<proteinExistence type="predicted"/>
<dbReference type="AlphaFoldDB" id="A0A377HGE2"/>
<name>A0A377HGE2_ECOLX</name>
<evidence type="ECO:0000313" key="4">
    <source>
        <dbReference type="Proteomes" id="UP000255543"/>
    </source>
</evidence>
<evidence type="ECO:0000259" key="2">
    <source>
        <dbReference type="Pfam" id="PF07916"/>
    </source>
</evidence>
<keyword evidence="1" id="KW-0472">Membrane</keyword>
<protein>
    <submittedName>
        <fullName evidence="3">Conjugal transfer mating pair stabilization protein TraG</fullName>
    </submittedName>
</protein>
<feature type="domain" description="TraG N-terminal Proteobacteria" evidence="2">
    <location>
        <begin position="5"/>
        <end position="144"/>
    </location>
</feature>
<keyword evidence="1" id="KW-1133">Transmembrane helix</keyword>
<evidence type="ECO:0000256" key="1">
    <source>
        <dbReference type="SAM" id="Phobius"/>
    </source>
</evidence>